<protein>
    <submittedName>
        <fullName evidence="1">Uncharacterized protein</fullName>
    </submittedName>
</protein>
<comment type="caution">
    <text evidence="1">The sequence shown here is derived from an EMBL/GenBank/DDBJ whole genome shotgun (WGS) entry which is preliminary data.</text>
</comment>
<dbReference type="SUPFAM" id="SSF50978">
    <property type="entry name" value="WD40 repeat-like"/>
    <property type="match status" value="1"/>
</dbReference>
<organism evidence="1">
    <name type="scientific">Populus alba</name>
    <name type="common">White poplar</name>
    <dbReference type="NCBI Taxonomy" id="43335"/>
    <lineage>
        <taxon>Eukaryota</taxon>
        <taxon>Viridiplantae</taxon>
        <taxon>Streptophyta</taxon>
        <taxon>Embryophyta</taxon>
        <taxon>Tracheophyta</taxon>
        <taxon>Spermatophyta</taxon>
        <taxon>Magnoliopsida</taxon>
        <taxon>eudicotyledons</taxon>
        <taxon>Gunneridae</taxon>
        <taxon>Pentapetalae</taxon>
        <taxon>rosids</taxon>
        <taxon>fabids</taxon>
        <taxon>Malpighiales</taxon>
        <taxon>Salicaceae</taxon>
        <taxon>Saliceae</taxon>
        <taxon>Populus</taxon>
    </lineage>
</organism>
<reference evidence="1" key="1">
    <citation type="submission" date="2018-10" db="EMBL/GenBank/DDBJ databases">
        <title>Population genomic analysis revealed the cold adaptation of white poplar.</title>
        <authorList>
            <person name="Liu Y.-J."/>
        </authorList>
    </citation>
    <scope>NUCLEOTIDE SEQUENCE [LARGE SCALE GENOMIC DNA]</scope>
    <source>
        <strain evidence="1">PAL-ZL1</strain>
    </source>
</reference>
<accession>A0A4U5R358</accession>
<gene>
    <name evidence="1" type="ORF">D5086_0000006430</name>
</gene>
<dbReference type="PANTHER" id="PTHR44566">
    <property type="entry name" value="TRANSDUCIN/WD40 REPEAT-LIKE SUPERFAMILY PROTEIN"/>
    <property type="match status" value="1"/>
</dbReference>
<dbReference type="EMBL" id="RCHU01000013">
    <property type="protein sequence ID" value="TKS18160.1"/>
    <property type="molecule type" value="Genomic_DNA"/>
</dbReference>
<dbReference type="PANTHER" id="PTHR44566:SF1">
    <property type="entry name" value="WD REPEAT-CONTAINING PROTEIN 25"/>
    <property type="match status" value="1"/>
</dbReference>
<dbReference type="InterPro" id="IPR036322">
    <property type="entry name" value="WD40_repeat_dom_sf"/>
</dbReference>
<dbReference type="InterPro" id="IPR053053">
    <property type="entry name" value="WD_repeat_protein"/>
</dbReference>
<name>A0A4U5R358_POPAL</name>
<proteinExistence type="predicted"/>
<dbReference type="AlphaFoldDB" id="A0A4U5R358"/>
<evidence type="ECO:0000313" key="1">
    <source>
        <dbReference type="EMBL" id="TKS18160.1"/>
    </source>
</evidence>
<dbReference type="STRING" id="43335.A0A4U5R358"/>
<sequence length="192" mass="21553">MLEAQFVNPTLNYIASVKILIRQHSISRPFQQLPTECGAQKKMTWIMNFLGSIGDLEIPSDVLSSLRQAKGRASRSQIPERQAVDLRRHMLMTCSDSHFFAILDGENLVSGSSDGSIYLNNYMSSELVKKIKAYEQACINVVFHPVLLPAVGMGMLQYLSEHFHDGWFNSSPGNLEQTNKKENLVGNFVPYA</sequence>